<evidence type="ECO:0000256" key="2">
    <source>
        <dbReference type="RuleBase" id="RU000363"/>
    </source>
</evidence>
<gene>
    <name evidence="4" type="ORF">RNC47_08125</name>
</gene>
<dbReference type="PANTHER" id="PTHR42879:SF2">
    <property type="entry name" value="3-OXOACYL-[ACYL-CARRIER-PROTEIN] REDUCTASE FABG"/>
    <property type="match status" value="1"/>
</dbReference>
<sequence length="285" mass="29856">MRKTSADTDARTRRGVLVTGGSRGIGAAAVRRFARAGDRVFFTYHSGAGPAAELVTELAAEGHEVTALAFRQGERDSHEELGRALAGSRVDVLVNNAAVGSATVARHAPEPGPDRDAAFLRVNCLGPLWLVRQFAPAMIARGYGKVLNVSSVGGGVAVFPQFDVADGMSKAAVAYLTRHLAAQWSALPVDVFAVCPGAVDTGMFRASTLDGLDPGRLRALTSGLPGGRLIEPAEVADVLWWLCEEPARILRGAVVDASLGLGSDPAALDRTPGHDDWTGQPGRGW</sequence>
<dbReference type="PRINTS" id="PR00081">
    <property type="entry name" value="GDHRDH"/>
</dbReference>
<dbReference type="Proteomes" id="UP001183420">
    <property type="component" value="Unassembled WGS sequence"/>
</dbReference>
<dbReference type="InterPro" id="IPR036291">
    <property type="entry name" value="NAD(P)-bd_dom_sf"/>
</dbReference>
<evidence type="ECO:0000256" key="1">
    <source>
        <dbReference type="ARBA" id="ARBA00006484"/>
    </source>
</evidence>
<dbReference type="SUPFAM" id="SSF51735">
    <property type="entry name" value="NAD(P)-binding Rossmann-fold domains"/>
    <property type="match status" value="1"/>
</dbReference>
<keyword evidence="5" id="KW-1185">Reference proteome</keyword>
<dbReference type="EMBL" id="JAVREM010000005">
    <property type="protein sequence ID" value="MDT0318299.1"/>
    <property type="molecule type" value="Genomic_DNA"/>
</dbReference>
<dbReference type="InterPro" id="IPR050259">
    <property type="entry name" value="SDR"/>
</dbReference>
<dbReference type="RefSeq" id="WP_311596882.1">
    <property type="nucleotide sequence ID" value="NZ_JAVREM010000005.1"/>
</dbReference>
<dbReference type="PANTHER" id="PTHR42879">
    <property type="entry name" value="3-OXOACYL-(ACYL-CARRIER-PROTEIN) REDUCTASE"/>
    <property type="match status" value="1"/>
</dbReference>
<evidence type="ECO:0000313" key="5">
    <source>
        <dbReference type="Proteomes" id="UP001183420"/>
    </source>
</evidence>
<dbReference type="PRINTS" id="PR00080">
    <property type="entry name" value="SDRFAMILY"/>
</dbReference>
<reference evidence="5" key="1">
    <citation type="submission" date="2023-07" db="EMBL/GenBank/DDBJ databases">
        <title>30 novel species of actinomycetes from the DSMZ collection.</title>
        <authorList>
            <person name="Nouioui I."/>
        </authorList>
    </citation>
    <scope>NUCLEOTIDE SEQUENCE [LARGE SCALE GENOMIC DNA]</scope>
    <source>
        <strain evidence="5">DSM 44918</strain>
    </source>
</reference>
<accession>A0ABU2LL43</accession>
<comment type="similarity">
    <text evidence="1 2">Belongs to the short-chain dehydrogenases/reductases (SDR) family.</text>
</comment>
<feature type="region of interest" description="Disordered" evidence="3">
    <location>
        <begin position="265"/>
        <end position="285"/>
    </location>
</feature>
<dbReference type="InterPro" id="IPR002347">
    <property type="entry name" value="SDR_fam"/>
</dbReference>
<protein>
    <submittedName>
        <fullName evidence="4">SDR family NAD(P)-dependent oxidoreductase</fullName>
    </submittedName>
</protein>
<evidence type="ECO:0000256" key="3">
    <source>
        <dbReference type="SAM" id="MobiDB-lite"/>
    </source>
</evidence>
<evidence type="ECO:0000313" key="4">
    <source>
        <dbReference type="EMBL" id="MDT0318299.1"/>
    </source>
</evidence>
<name>A0ABU2LL43_9ACTN</name>
<comment type="caution">
    <text evidence="4">The sequence shown here is derived from an EMBL/GenBank/DDBJ whole genome shotgun (WGS) entry which is preliminary data.</text>
</comment>
<dbReference type="Pfam" id="PF00106">
    <property type="entry name" value="adh_short"/>
    <property type="match status" value="1"/>
</dbReference>
<dbReference type="Gene3D" id="3.40.50.720">
    <property type="entry name" value="NAD(P)-binding Rossmann-like Domain"/>
    <property type="match status" value="1"/>
</dbReference>
<organism evidence="4 5">
    <name type="scientific">Streptomyces millisiae</name>
    <dbReference type="NCBI Taxonomy" id="3075542"/>
    <lineage>
        <taxon>Bacteria</taxon>
        <taxon>Bacillati</taxon>
        <taxon>Actinomycetota</taxon>
        <taxon>Actinomycetes</taxon>
        <taxon>Kitasatosporales</taxon>
        <taxon>Streptomycetaceae</taxon>
        <taxon>Streptomyces</taxon>
    </lineage>
</organism>
<proteinExistence type="inferred from homology"/>